<dbReference type="EMBL" id="JHQK01000010">
    <property type="protein sequence ID" value="KHN66655.1"/>
    <property type="molecule type" value="Genomic_DNA"/>
</dbReference>
<dbReference type="PROSITE" id="PS01124">
    <property type="entry name" value="HTH_ARAC_FAMILY_2"/>
    <property type="match status" value="1"/>
</dbReference>
<keyword evidence="2" id="KW-0238">DNA-binding</keyword>
<accession>A0A0B2UCJ6</accession>
<comment type="caution">
    <text evidence="5">The sequence shown here is derived from an EMBL/GenBank/DDBJ whole genome shotgun (WGS) entry which is preliminary data.</text>
</comment>
<evidence type="ECO:0000313" key="5">
    <source>
        <dbReference type="EMBL" id="KHN66655.1"/>
    </source>
</evidence>
<dbReference type="InterPro" id="IPR032687">
    <property type="entry name" value="AraC-type_N"/>
</dbReference>
<dbReference type="SMART" id="SM00342">
    <property type="entry name" value="HTH_ARAC"/>
    <property type="match status" value="1"/>
</dbReference>
<feature type="domain" description="HTH araC/xylS-type" evidence="4">
    <location>
        <begin position="236"/>
        <end position="334"/>
    </location>
</feature>
<evidence type="ECO:0000256" key="3">
    <source>
        <dbReference type="ARBA" id="ARBA00023163"/>
    </source>
</evidence>
<reference evidence="5 6" key="1">
    <citation type="submission" date="2014-03" db="EMBL/GenBank/DDBJ databases">
        <title>Genome sequence of the diesel-degrader and plant-growth promoter Acinetobacter oleivorans PF-1 isolated from the roots of poplar tree.</title>
        <authorList>
            <person name="Gkorezis P."/>
            <person name="van Hamme J."/>
            <person name="Rineau F."/>
            <person name="Vangronsveld J."/>
            <person name="Francetti A."/>
        </authorList>
    </citation>
    <scope>NUCLEOTIDE SEQUENCE [LARGE SCALE GENOMIC DNA]</scope>
    <source>
        <strain evidence="5 6">PF1</strain>
    </source>
</reference>
<dbReference type="AlphaFoldDB" id="A0A0B2UCJ6"/>
<dbReference type="Pfam" id="PF12833">
    <property type="entry name" value="HTH_18"/>
    <property type="match status" value="1"/>
</dbReference>
<dbReference type="GO" id="GO:0005829">
    <property type="term" value="C:cytosol"/>
    <property type="evidence" value="ECO:0007669"/>
    <property type="project" value="TreeGrafter"/>
</dbReference>
<name>A0A0B2UCJ6_9GAMM</name>
<evidence type="ECO:0000256" key="2">
    <source>
        <dbReference type="ARBA" id="ARBA00023125"/>
    </source>
</evidence>
<sequence length="345" mass="38813">MNPELPGTYINLIVETIRRWGVSSEQLLEGSGITIDQLKKPYWYVDFNILNQLIERAIELSKEPALAGYLASEMTASCYGSVGMAAMVSPNLGEALKILEQFIGSRCEVFKPELKQGNNSACWSIHQPVKAFQLSRNANFFLLVGFVQIAKKLTGLSNLGKVELRMPEPTGFAKMSNQLAVTCLFNQKRNSWIFPKEYLVQPVLTADPMLAPLLNAQCKRDIEKLKLQSGWKGRVKQVTEKLLVNGEGGTLKVGQVAKIINISERTLQRYLAIENTSFTVLFDSLRKQHAQKLLAQNNMSIEKVALILGYADTSHFTRAFKRWMGVTPKYFQTQRKMDELSSNLS</sequence>
<dbReference type="PANTHER" id="PTHR47894:SF1">
    <property type="entry name" value="HTH-TYPE TRANSCRIPTIONAL REGULATOR VQSM"/>
    <property type="match status" value="1"/>
</dbReference>
<dbReference type="InterPro" id="IPR018060">
    <property type="entry name" value="HTH_AraC"/>
</dbReference>
<organism evidence="5 6">
    <name type="scientific">Acinetobacter oleivorans</name>
    <dbReference type="NCBI Taxonomy" id="1148157"/>
    <lineage>
        <taxon>Bacteria</taxon>
        <taxon>Pseudomonadati</taxon>
        <taxon>Pseudomonadota</taxon>
        <taxon>Gammaproteobacteria</taxon>
        <taxon>Moraxellales</taxon>
        <taxon>Moraxellaceae</taxon>
        <taxon>Acinetobacter</taxon>
    </lineage>
</organism>
<dbReference type="Pfam" id="PF12625">
    <property type="entry name" value="Arabinose_bd"/>
    <property type="match status" value="1"/>
</dbReference>
<dbReference type="Gene3D" id="1.10.10.60">
    <property type="entry name" value="Homeodomain-like"/>
    <property type="match status" value="1"/>
</dbReference>
<evidence type="ECO:0000256" key="1">
    <source>
        <dbReference type="ARBA" id="ARBA00023015"/>
    </source>
</evidence>
<protein>
    <submittedName>
        <fullName evidence="5">AraC family transcriptional regulator</fullName>
    </submittedName>
</protein>
<evidence type="ECO:0000259" key="4">
    <source>
        <dbReference type="PROSITE" id="PS01124"/>
    </source>
</evidence>
<dbReference type="Proteomes" id="UP000031012">
    <property type="component" value="Unassembled WGS sequence"/>
</dbReference>
<evidence type="ECO:0000313" key="6">
    <source>
        <dbReference type="Proteomes" id="UP000031012"/>
    </source>
</evidence>
<dbReference type="GO" id="GO:0000976">
    <property type="term" value="F:transcription cis-regulatory region binding"/>
    <property type="evidence" value="ECO:0007669"/>
    <property type="project" value="TreeGrafter"/>
</dbReference>
<gene>
    <name evidence="5" type="ORF">DH17_01220</name>
</gene>
<proteinExistence type="predicted"/>
<dbReference type="InterPro" id="IPR009057">
    <property type="entry name" value="Homeodomain-like_sf"/>
</dbReference>
<dbReference type="PANTHER" id="PTHR47894">
    <property type="entry name" value="HTH-TYPE TRANSCRIPTIONAL REGULATOR GADX"/>
    <property type="match status" value="1"/>
</dbReference>
<keyword evidence="3" id="KW-0804">Transcription</keyword>
<dbReference type="SUPFAM" id="SSF46689">
    <property type="entry name" value="Homeodomain-like"/>
    <property type="match status" value="1"/>
</dbReference>
<dbReference type="GO" id="GO:0003700">
    <property type="term" value="F:DNA-binding transcription factor activity"/>
    <property type="evidence" value="ECO:0007669"/>
    <property type="project" value="InterPro"/>
</dbReference>
<dbReference type="InterPro" id="IPR020449">
    <property type="entry name" value="Tscrpt_reg_AraC-type_HTH"/>
</dbReference>
<keyword evidence="1" id="KW-0805">Transcription regulation</keyword>
<dbReference type="PRINTS" id="PR00032">
    <property type="entry name" value="HTHARAC"/>
</dbReference>